<name>A0A5M6DPI1_9BACT</name>
<keyword evidence="11" id="KW-1185">Reference proteome</keyword>
<dbReference type="GO" id="GO:0005886">
    <property type="term" value="C:plasma membrane"/>
    <property type="evidence" value="ECO:0007669"/>
    <property type="project" value="UniProtKB-SubCell"/>
</dbReference>
<feature type="transmembrane region" description="Helical" evidence="9">
    <location>
        <begin position="126"/>
        <end position="153"/>
    </location>
</feature>
<keyword evidence="6 9" id="KW-1133">Transmembrane helix</keyword>
<dbReference type="EC" id="7.2.3.1" evidence="9"/>
<keyword evidence="7 9" id="KW-0406">Ion transport</keyword>
<feature type="transmembrane region" description="Helical" evidence="9">
    <location>
        <begin position="604"/>
        <end position="622"/>
    </location>
</feature>
<feature type="transmembrane region" description="Helical" evidence="9">
    <location>
        <begin position="6"/>
        <end position="26"/>
    </location>
</feature>
<gene>
    <name evidence="9" type="primary">hppA</name>
    <name evidence="10" type="ORF">F0145_06150</name>
</gene>
<protein>
    <recommendedName>
        <fullName evidence="9">Putative K(+)-stimulated pyrophosphate-energized sodium pump</fullName>
        <ecNumber evidence="9">7.2.3.1</ecNumber>
    </recommendedName>
    <alternativeName>
        <fullName evidence="9">Membrane-bound sodium-translocating pyrophosphatase</fullName>
    </alternativeName>
    <alternativeName>
        <fullName evidence="9">Pyrophosphate-energized inorganic pyrophosphatase</fullName>
        <shortName evidence="9">Na(+)-PPase</shortName>
    </alternativeName>
</protein>
<keyword evidence="9" id="KW-0915">Sodium</keyword>
<dbReference type="AlphaFoldDB" id="A0A5M6DPI1"/>
<feature type="transmembrane region" description="Helical" evidence="9">
    <location>
        <begin position="483"/>
        <end position="503"/>
    </location>
</feature>
<keyword evidence="4 9" id="KW-0460">Magnesium</keyword>
<dbReference type="GO" id="GO:0000287">
    <property type="term" value="F:magnesium ion binding"/>
    <property type="evidence" value="ECO:0007669"/>
    <property type="project" value="UniProtKB-UniRule"/>
</dbReference>
<dbReference type="PANTHER" id="PTHR31998">
    <property type="entry name" value="K(+)-INSENSITIVE PYROPHOSPHATE-ENERGIZED PROTON PUMP"/>
    <property type="match status" value="1"/>
</dbReference>
<keyword evidence="9" id="KW-1003">Cell membrane</keyword>
<dbReference type="GO" id="GO:0004427">
    <property type="term" value="F:inorganic diphosphate phosphatase activity"/>
    <property type="evidence" value="ECO:0007669"/>
    <property type="project" value="UniProtKB-UniRule"/>
</dbReference>
<dbReference type="GO" id="GO:0030955">
    <property type="term" value="F:potassium ion binding"/>
    <property type="evidence" value="ECO:0007669"/>
    <property type="project" value="UniProtKB-UniRule"/>
</dbReference>
<evidence type="ECO:0000256" key="9">
    <source>
        <dbReference type="HAMAP-Rule" id="MF_01129"/>
    </source>
</evidence>
<keyword evidence="5 9" id="KW-1278">Translocase</keyword>
<keyword evidence="10" id="KW-0378">Hydrolase</keyword>
<feature type="transmembrane region" description="Helical" evidence="9">
    <location>
        <begin position="515"/>
        <end position="541"/>
    </location>
</feature>
<keyword evidence="9" id="KW-0739">Sodium transport</keyword>
<dbReference type="EMBL" id="VWSF01000003">
    <property type="protein sequence ID" value="KAA5548306.1"/>
    <property type="molecule type" value="Genomic_DNA"/>
</dbReference>
<feature type="transmembrane region" description="Helical" evidence="9">
    <location>
        <begin position="272"/>
        <end position="293"/>
    </location>
</feature>
<evidence type="ECO:0000256" key="4">
    <source>
        <dbReference type="ARBA" id="ARBA00022842"/>
    </source>
</evidence>
<feature type="transmembrane region" description="Helical" evidence="9">
    <location>
        <begin position="82"/>
        <end position="105"/>
    </location>
</feature>
<dbReference type="GO" id="GO:0012505">
    <property type="term" value="C:endomembrane system"/>
    <property type="evidence" value="ECO:0007669"/>
    <property type="project" value="UniProtKB-SubCell"/>
</dbReference>
<feature type="transmembrane region" description="Helical" evidence="9">
    <location>
        <begin position="57"/>
        <end position="76"/>
    </location>
</feature>
<comment type="caution">
    <text evidence="10">The sequence shown here is derived from an EMBL/GenBank/DDBJ whole genome shotgun (WGS) entry which is preliminary data.</text>
</comment>
<feature type="transmembrane region" description="Helical" evidence="9">
    <location>
        <begin position="388"/>
        <end position="412"/>
    </location>
</feature>
<keyword evidence="8 9" id="KW-0472">Membrane</keyword>
<comment type="catalytic activity">
    <reaction evidence="9">
        <text>Na(+)(in) + diphosphate + H2O = Na(+)(out) + 2 phosphate + H(+)</text>
        <dbReference type="Rhea" id="RHEA:57884"/>
        <dbReference type="ChEBI" id="CHEBI:15377"/>
        <dbReference type="ChEBI" id="CHEBI:15378"/>
        <dbReference type="ChEBI" id="CHEBI:29101"/>
        <dbReference type="ChEBI" id="CHEBI:33019"/>
        <dbReference type="ChEBI" id="CHEBI:43474"/>
        <dbReference type="EC" id="7.2.3.1"/>
    </reaction>
</comment>
<evidence type="ECO:0000256" key="5">
    <source>
        <dbReference type="ARBA" id="ARBA00022967"/>
    </source>
</evidence>
<accession>A0A5M6DPI1</accession>
<dbReference type="GO" id="GO:0006814">
    <property type="term" value="P:sodium ion transport"/>
    <property type="evidence" value="ECO:0007669"/>
    <property type="project" value="UniProtKB-UniRule"/>
</dbReference>
<evidence type="ECO:0000313" key="10">
    <source>
        <dbReference type="EMBL" id="KAA5548306.1"/>
    </source>
</evidence>
<evidence type="ECO:0000256" key="7">
    <source>
        <dbReference type="ARBA" id="ARBA00023065"/>
    </source>
</evidence>
<sequence length="738" mass="76777">MENIIYLIPAFGIVALLYTAVKSAWVTRQDAGSEKMSTIARFIAEGAMAFLKAEYKVLTYFAVIACLFLGYLGTVGENSHPLIVVSFLIGAVFSALAGFIGMRIATKANVRTAQAAKTSLSKALDVSFGGGSVMGMGVAGLAVLGLGSLFIVFKAIFVGDTYNAEDMEIALEVLTGFSLGAESIALFARVGGGIYTKAADVGADLVGKVEAGIPEDDPRNPATIADNVGDNVGDVAGMGADLFGSYVATILATMVLGREITVQDNFGGISPILLPMVIAGMGIIFSMIGTLFVRVKEGGNVQAALNLGNWSSVVLTAIASYFLVNWMLPETLSLRGFDFTRMGVFWAIIIGLIVGTLMSIITEYYTAMGRRPVNSIVRQSSTGHATTVIGGLAVGMESTVMPIIVLAAGIIFSYEVAGLYGVAIAAAGMMATTAMQLAIDAFGPIADNAGGIAEMSELPKEVRERTDILDAVGNTTAATGKGFAIASAALTSLALFAAFMGTANITVIDISNARVLAGLFVGGMIPFIFSALAISAVGRAAMAMVEEVRRQFREIPGIMEGTGKPEYDKCVAISTKAAIREMMLPGAIALIVPIIVGYTMGPEVLGGVLAGVTVSGVLMAMFQSNAGGAWDNAKKSFEKGVMINGKMEYKGSDAHKASVTGDTVGDPFKDTSGPSMNILIKLMSIVSLVIAPHIAVPDTAGTTQMPAIPENKIQIEQVSVQPESLPATIELITARSAR</sequence>
<dbReference type="PIRSF" id="PIRSF001265">
    <property type="entry name" value="H+-PPase"/>
    <property type="match status" value="1"/>
</dbReference>
<feature type="transmembrane region" description="Helical" evidence="9">
    <location>
        <begin position="344"/>
        <end position="367"/>
    </location>
</feature>
<feature type="transmembrane region" description="Helical" evidence="9">
    <location>
        <begin position="582"/>
        <end position="598"/>
    </location>
</feature>
<comment type="subcellular location">
    <subcellularLocation>
        <location evidence="9">Cell membrane</location>
        <topology evidence="9">Multi-pass membrane protein</topology>
    </subcellularLocation>
    <subcellularLocation>
        <location evidence="1">Endomembrane system</location>
        <topology evidence="1">Multi-pass membrane protein</topology>
    </subcellularLocation>
</comment>
<keyword evidence="9" id="KW-0630">Potassium</keyword>
<comment type="activity regulation">
    <text evidence="9">Requires K(+) for maximal activity.</text>
</comment>
<evidence type="ECO:0000256" key="3">
    <source>
        <dbReference type="ARBA" id="ARBA00022692"/>
    </source>
</evidence>
<keyword evidence="2 9" id="KW-0813">Transport</keyword>
<dbReference type="Proteomes" id="UP000323426">
    <property type="component" value="Unassembled WGS sequence"/>
</dbReference>
<evidence type="ECO:0000256" key="6">
    <source>
        <dbReference type="ARBA" id="ARBA00022989"/>
    </source>
</evidence>
<dbReference type="InterPro" id="IPR004131">
    <property type="entry name" value="PPase-energised_H-pump"/>
</dbReference>
<feature type="transmembrane region" description="Helical" evidence="9">
    <location>
        <begin position="305"/>
        <end position="324"/>
    </location>
</feature>
<feature type="site" description="Determinant of potassium dependence" evidence="9">
    <location>
        <position position="477"/>
    </location>
</feature>
<dbReference type="NCBIfam" id="NF001960">
    <property type="entry name" value="PRK00733.3-5"/>
    <property type="match status" value="1"/>
</dbReference>
<evidence type="ECO:0000256" key="8">
    <source>
        <dbReference type="ARBA" id="ARBA00023136"/>
    </source>
</evidence>
<feature type="transmembrane region" description="Helical" evidence="9">
    <location>
        <begin position="418"/>
        <end position="439"/>
    </location>
</feature>
<proteinExistence type="inferred from homology"/>
<evidence type="ECO:0000256" key="2">
    <source>
        <dbReference type="ARBA" id="ARBA00022448"/>
    </source>
</evidence>
<reference evidence="10 11" key="1">
    <citation type="submission" date="2019-09" db="EMBL/GenBank/DDBJ databases">
        <title>Genome sequence and assembly of Adhaeribacter sp.</title>
        <authorList>
            <person name="Chhetri G."/>
        </authorList>
    </citation>
    <scope>NUCLEOTIDE SEQUENCE [LARGE SCALE GENOMIC DNA]</scope>
    <source>
        <strain evidence="10 11">DK36</strain>
    </source>
</reference>
<evidence type="ECO:0000256" key="1">
    <source>
        <dbReference type="ARBA" id="ARBA00004127"/>
    </source>
</evidence>
<dbReference type="NCBIfam" id="NF001955">
    <property type="entry name" value="PRK00733.2-4"/>
    <property type="match status" value="1"/>
</dbReference>
<comment type="cofactor">
    <cofactor evidence="9">
        <name>Mg(2+)</name>
        <dbReference type="ChEBI" id="CHEBI:18420"/>
    </cofactor>
</comment>
<evidence type="ECO:0000313" key="11">
    <source>
        <dbReference type="Proteomes" id="UP000323426"/>
    </source>
</evidence>
<comment type="similarity">
    <text evidence="9">Belongs to the H(+)-translocating pyrophosphatase (TC 3.A.10) family. K(+)-stimulated subfamily.</text>
</comment>
<dbReference type="HAMAP" id="MF_01129">
    <property type="entry name" value="PPase_energized_pump"/>
    <property type="match status" value="1"/>
</dbReference>
<keyword evidence="3 9" id="KW-0812">Transmembrane</keyword>
<dbReference type="GO" id="GO:0009678">
    <property type="term" value="F:diphosphate hydrolysis-driven proton transmembrane transporter activity"/>
    <property type="evidence" value="ECO:0007669"/>
    <property type="project" value="UniProtKB-UniRule"/>
</dbReference>
<dbReference type="Pfam" id="PF03030">
    <property type="entry name" value="H_PPase"/>
    <property type="match status" value="1"/>
</dbReference>
<dbReference type="NCBIfam" id="TIGR01104">
    <property type="entry name" value="V_PPase"/>
    <property type="match status" value="1"/>
</dbReference>
<organism evidence="10 11">
    <name type="scientific">Adhaeribacter rhizoryzae</name>
    <dbReference type="NCBI Taxonomy" id="2607907"/>
    <lineage>
        <taxon>Bacteria</taxon>
        <taxon>Pseudomonadati</taxon>
        <taxon>Bacteroidota</taxon>
        <taxon>Cytophagia</taxon>
        <taxon>Cytophagales</taxon>
        <taxon>Hymenobacteraceae</taxon>
        <taxon>Adhaeribacter</taxon>
    </lineage>
</organism>
<comment type="subunit">
    <text evidence="9">Homodimer.</text>
</comment>
<comment type="caution">
    <text evidence="9">Lacks conserved residue(s) required for the propagation of feature annotation.</text>
</comment>
<dbReference type="RefSeq" id="WP_150087438.1">
    <property type="nucleotide sequence ID" value="NZ_VWSF01000003.1"/>
</dbReference>
<comment type="function">
    <text evidence="9">Sodium pump that utilizes the energy of pyrophosphate hydrolysis as the driving force for Na(+) movement across the membrane.</text>
</comment>